<protein>
    <recommendedName>
        <fullName evidence="3">Arrestin C-terminal-like domain-containing protein</fullName>
    </recommendedName>
</protein>
<sequence length="412" mass="46468">MANSIKVVLDNFNQIIYAGQTLNGKVECTFSTAQRLTVIRLQIIGYAKTEWTMKFGMIKKIYSSIESQLKYRCNLIEGEESGRIMHIPVGTYTYPFSYELPSTLPSSYEGKYGRIYYRIKVTLQPSENENYLEVPFYVVSHLNLNHFPKLKKPYVYKAKGDIKFCGYNRGPMALFISLPMTGYAVGQNIYVDAGIQNLSTINVERVEFKLIRIIKYTGDKPSMGKRHSQDVIASYTEGTIAAHAEKLWTAVLDFPSDCVLNFRSSRLMHVTYQLKVQVVLPFPHSNLNINCPIMLGTVPLRGVGTNPSEEPAVLDFTTSETDGILPLDNPSLSEERVFISNTNFSEEPVVVNCPAPETNNISPLDNTSLSEERVFISSHLSLPHAHVHVDCSDPPSYEEVMRLTRNSNPRVL</sequence>
<organism evidence="4 5">
    <name type="scientific">Ignelater luminosus</name>
    <name type="common">Cucubano</name>
    <name type="synonym">Pyrophorus luminosus</name>
    <dbReference type="NCBI Taxonomy" id="2038154"/>
    <lineage>
        <taxon>Eukaryota</taxon>
        <taxon>Metazoa</taxon>
        <taxon>Ecdysozoa</taxon>
        <taxon>Arthropoda</taxon>
        <taxon>Hexapoda</taxon>
        <taxon>Insecta</taxon>
        <taxon>Pterygota</taxon>
        <taxon>Neoptera</taxon>
        <taxon>Endopterygota</taxon>
        <taxon>Coleoptera</taxon>
        <taxon>Polyphaga</taxon>
        <taxon>Elateriformia</taxon>
        <taxon>Elateroidea</taxon>
        <taxon>Elateridae</taxon>
        <taxon>Agrypninae</taxon>
        <taxon>Pyrophorini</taxon>
        <taxon>Ignelater</taxon>
    </lineage>
</organism>
<dbReference type="SMART" id="SM01017">
    <property type="entry name" value="Arrestin_C"/>
    <property type="match status" value="1"/>
</dbReference>
<dbReference type="OrthoDB" id="2333384at2759"/>
<dbReference type="Pfam" id="PF02752">
    <property type="entry name" value="Arrestin_C"/>
    <property type="match status" value="1"/>
</dbReference>
<evidence type="ECO:0000256" key="1">
    <source>
        <dbReference type="ARBA" id="ARBA00005298"/>
    </source>
</evidence>
<dbReference type="PANTHER" id="PTHR11188:SF176">
    <property type="entry name" value="ARRESTIN DOMAIN-CONTAINING PROTEIN 1"/>
    <property type="match status" value="1"/>
</dbReference>
<evidence type="ECO:0000259" key="3">
    <source>
        <dbReference type="SMART" id="SM01017"/>
    </source>
</evidence>
<gene>
    <name evidence="4" type="ORF">ILUMI_06049</name>
</gene>
<keyword evidence="2" id="KW-0716">Sensory transduction</keyword>
<dbReference type="InterPro" id="IPR050357">
    <property type="entry name" value="Arrestin_domain-protein"/>
</dbReference>
<dbReference type="InterPro" id="IPR011022">
    <property type="entry name" value="Arrestin_C-like"/>
</dbReference>
<evidence type="ECO:0000313" key="4">
    <source>
        <dbReference type="EMBL" id="KAF2900131.1"/>
    </source>
</evidence>
<dbReference type="InterPro" id="IPR011021">
    <property type="entry name" value="Arrestin-like_N"/>
</dbReference>
<dbReference type="InterPro" id="IPR014752">
    <property type="entry name" value="Arrestin-like_C"/>
</dbReference>
<dbReference type="SUPFAM" id="SSF81296">
    <property type="entry name" value="E set domains"/>
    <property type="match status" value="2"/>
</dbReference>
<dbReference type="Proteomes" id="UP000801492">
    <property type="component" value="Unassembled WGS sequence"/>
</dbReference>
<keyword evidence="5" id="KW-1185">Reference proteome</keyword>
<accession>A0A8K0DA00</accession>
<evidence type="ECO:0000313" key="5">
    <source>
        <dbReference type="Proteomes" id="UP000801492"/>
    </source>
</evidence>
<evidence type="ECO:0000256" key="2">
    <source>
        <dbReference type="ARBA" id="ARBA00022606"/>
    </source>
</evidence>
<comment type="similarity">
    <text evidence="1">Belongs to the arrestin family.</text>
</comment>
<name>A0A8K0DA00_IGNLU</name>
<dbReference type="Pfam" id="PF00339">
    <property type="entry name" value="Arrestin_N"/>
    <property type="match status" value="1"/>
</dbReference>
<dbReference type="PANTHER" id="PTHR11188">
    <property type="entry name" value="ARRESTIN DOMAIN CONTAINING PROTEIN"/>
    <property type="match status" value="1"/>
</dbReference>
<feature type="domain" description="Arrestin C-terminal-like" evidence="3">
    <location>
        <begin position="168"/>
        <end position="300"/>
    </location>
</feature>
<proteinExistence type="inferred from homology"/>
<dbReference type="InterPro" id="IPR014756">
    <property type="entry name" value="Ig_E-set"/>
</dbReference>
<dbReference type="GO" id="GO:0005737">
    <property type="term" value="C:cytoplasm"/>
    <property type="evidence" value="ECO:0007669"/>
    <property type="project" value="TreeGrafter"/>
</dbReference>
<dbReference type="AlphaFoldDB" id="A0A8K0DA00"/>
<reference evidence="4" key="1">
    <citation type="submission" date="2019-08" db="EMBL/GenBank/DDBJ databases">
        <title>The genome of the North American firefly Photinus pyralis.</title>
        <authorList>
            <consortium name="Photinus pyralis genome working group"/>
            <person name="Fallon T.R."/>
            <person name="Sander Lower S.E."/>
            <person name="Weng J.-K."/>
        </authorList>
    </citation>
    <scope>NUCLEOTIDE SEQUENCE</scope>
    <source>
        <strain evidence="4">TRF0915ILg1</strain>
        <tissue evidence="4">Whole body</tissue>
    </source>
</reference>
<comment type="caution">
    <text evidence="4">The sequence shown here is derived from an EMBL/GenBank/DDBJ whole genome shotgun (WGS) entry which is preliminary data.</text>
</comment>
<dbReference type="GO" id="GO:0015031">
    <property type="term" value="P:protein transport"/>
    <property type="evidence" value="ECO:0007669"/>
    <property type="project" value="TreeGrafter"/>
</dbReference>
<dbReference type="EMBL" id="VTPC01002362">
    <property type="protein sequence ID" value="KAF2900131.1"/>
    <property type="molecule type" value="Genomic_DNA"/>
</dbReference>
<dbReference type="Gene3D" id="2.60.40.640">
    <property type="match status" value="2"/>
</dbReference>